<gene>
    <name evidence="2" type="ORF">SAMN06265348_11833</name>
</gene>
<evidence type="ECO:0000313" key="2">
    <source>
        <dbReference type="EMBL" id="SMO98905.1"/>
    </source>
</evidence>
<dbReference type="Gene3D" id="1.10.260.40">
    <property type="entry name" value="lambda repressor-like DNA-binding domains"/>
    <property type="match status" value="1"/>
</dbReference>
<dbReference type="Pfam" id="PF01381">
    <property type="entry name" value="HTH_3"/>
    <property type="match status" value="1"/>
</dbReference>
<feature type="domain" description="HTH cro/C1-type" evidence="1">
    <location>
        <begin position="8"/>
        <end position="62"/>
    </location>
</feature>
<keyword evidence="3" id="KW-1185">Reference proteome</keyword>
<dbReference type="InterPro" id="IPR010982">
    <property type="entry name" value="Lambda_DNA-bd_dom_sf"/>
</dbReference>
<dbReference type="OrthoDB" id="2064916at2"/>
<dbReference type="RefSeq" id="WP_142531157.1">
    <property type="nucleotide sequence ID" value="NZ_CBCSJO010000019.1"/>
</dbReference>
<reference evidence="2 3" key="1">
    <citation type="submission" date="2017-05" db="EMBL/GenBank/DDBJ databases">
        <authorList>
            <person name="Varghese N."/>
            <person name="Submissions S."/>
        </authorList>
    </citation>
    <scope>NUCLEOTIDE SEQUENCE [LARGE SCALE GENOMIC DNA]</scope>
    <source>
        <strain evidence="2 3">DSM 19036</strain>
    </source>
</reference>
<dbReference type="SMART" id="SM00530">
    <property type="entry name" value="HTH_XRE"/>
    <property type="match status" value="1"/>
</dbReference>
<dbReference type="SUPFAM" id="SSF47413">
    <property type="entry name" value="lambda repressor-like DNA-binding domains"/>
    <property type="match status" value="1"/>
</dbReference>
<organism evidence="2 3">
    <name type="scientific">Pedobacter westerhofensis</name>
    <dbReference type="NCBI Taxonomy" id="425512"/>
    <lineage>
        <taxon>Bacteria</taxon>
        <taxon>Pseudomonadati</taxon>
        <taxon>Bacteroidota</taxon>
        <taxon>Sphingobacteriia</taxon>
        <taxon>Sphingobacteriales</taxon>
        <taxon>Sphingobacteriaceae</taxon>
        <taxon>Pedobacter</taxon>
    </lineage>
</organism>
<protein>
    <submittedName>
        <fullName evidence="2">DNA-binding transcriptional regulator, XRE-family HTH domain</fullName>
    </submittedName>
</protein>
<sequence>MRKLIYNIKVLRETAGLSIEELARELGTTPRSYLNVETEQTEITLMLFRKLLRFYKISASELVEFGLTREQIDLKYMTPVDLITHPLGREAVLVQLEIADILRHIIELKISAHSKFIPFNPN</sequence>
<accession>A0A521FRP6</accession>
<proteinExistence type="predicted"/>
<evidence type="ECO:0000313" key="3">
    <source>
        <dbReference type="Proteomes" id="UP000320300"/>
    </source>
</evidence>
<dbReference type="AlphaFoldDB" id="A0A521FRP6"/>
<dbReference type="Proteomes" id="UP000320300">
    <property type="component" value="Unassembled WGS sequence"/>
</dbReference>
<dbReference type="EMBL" id="FXTN01000018">
    <property type="protein sequence ID" value="SMO98905.1"/>
    <property type="molecule type" value="Genomic_DNA"/>
</dbReference>
<dbReference type="GO" id="GO:0003677">
    <property type="term" value="F:DNA binding"/>
    <property type="evidence" value="ECO:0007669"/>
    <property type="project" value="UniProtKB-KW"/>
</dbReference>
<dbReference type="CDD" id="cd00093">
    <property type="entry name" value="HTH_XRE"/>
    <property type="match status" value="1"/>
</dbReference>
<evidence type="ECO:0000259" key="1">
    <source>
        <dbReference type="PROSITE" id="PS50943"/>
    </source>
</evidence>
<keyword evidence="2" id="KW-0238">DNA-binding</keyword>
<dbReference type="PROSITE" id="PS50943">
    <property type="entry name" value="HTH_CROC1"/>
    <property type="match status" value="1"/>
</dbReference>
<name>A0A521FRP6_9SPHI</name>
<dbReference type="InterPro" id="IPR001387">
    <property type="entry name" value="Cro/C1-type_HTH"/>
</dbReference>